<reference evidence="4" key="1">
    <citation type="submission" date="2017-11" db="EMBL/GenBank/DDBJ databases">
        <title>The complete genome sequence of Sphingopyxis pomeranensis sp. nov. strain WS5A3p.</title>
        <authorList>
            <person name="Kaminski M.A."/>
        </authorList>
    </citation>
    <scope>NUCLEOTIDE SEQUENCE [LARGE SCALE GENOMIC DNA]</scope>
    <source>
        <strain evidence="4">WS5A3p</strain>
    </source>
</reference>
<protein>
    <recommendedName>
        <fullName evidence="5">Phosphate starvation-inducible protein PsiF</fullName>
    </recommendedName>
</protein>
<evidence type="ECO:0000256" key="2">
    <source>
        <dbReference type="SAM" id="SignalP"/>
    </source>
</evidence>
<evidence type="ECO:0008006" key="5">
    <source>
        <dbReference type="Google" id="ProtNLM"/>
    </source>
</evidence>
<dbReference type="Proteomes" id="UP000238954">
    <property type="component" value="Chromosome"/>
</dbReference>
<dbReference type="EMBL" id="PHFW01000003">
    <property type="protein sequence ID" value="PQM27118.1"/>
    <property type="molecule type" value="Genomic_DNA"/>
</dbReference>
<feature type="region of interest" description="Disordered" evidence="1">
    <location>
        <begin position="53"/>
        <end position="84"/>
    </location>
</feature>
<keyword evidence="4" id="KW-1185">Reference proteome</keyword>
<feature type="signal peptide" evidence="2">
    <location>
        <begin position="1"/>
        <end position="19"/>
    </location>
</feature>
<proteinExistence type="predicted"/>
<feature type="region of interest" description="Disordered" evidence="1">
    <location>
        <begin position="13"/>
        <end position="41"/>
    </location>
</feature>
<feature type="chain" id="PRO_5015416994" description="Phosphate starvation-inducible protein PsiF" evidence="2">
    <location>
        <begin position="20"/>
        <end position="84"/>
    </location>
</feature>
<keyword evidence="2" id="KW-0732">Signal</keyword>
<evidence type="ECO:0000256" key="1">
    <source>
        <dbReference type="SAM" id="MobiDB-lite"/>
    </source>
</evidence>
<accession>A0A2S8B465</accession>
<organism evidence="3 4">
    <name type="scientific">Sphingopyxis lindanitolerans</name>
    <dbReference type="NCBI Taxonomy" id="2054227"/>
    <lineage>
        <taxon>Bacteria</taxon>
        <taxon>Pseudomonadati</taxon>
        <taxon>Pseudomonadota</taxon>
        <taxon>Alphaproteobacteria</taxon>
        <taxon>Sphingomonadales</taxon>
        <taxon>Sphingomonadaceae</taxon>
        <taxon>Sphingopyxis</taxon>
    </lineage>
</organism>
<name>A0A2S8B465_9SPHN</name>
<evidence type="ECO:0000313" key="4">
    <source>
        <dbReference type="Proteomes" id="UP000238954"/>
    </source>
</evidence>
<evidence type="ECO:0000313" key="3">
    <source>
        <dbReference type="EMBL" id="PQM27118.1"/>
    </source>
</evidence>
<gene>
    <name evidence="3" type="ORF">CVO77_19430</name>
</gene>
<dbReference type="AlphaFoldDB" id="A0A2S8B465"/>
<sequence>MIATLFSLALAASSSNMTATDSAPTHGIDEQSAKPAKPKRVCEKVGMSGSNIPKRICRTITPPAAPAKEASRVDQAQPDGSTTN</sequence>
<comment type="caution">
    <text evidence="3">The sequence shown here is derived from an EMBL/GenBank/DDBJ whole genome shotgun (WGS) entry which is preliminary data.</text>
</comment>